<dbReference type="PANTHER" id="PTHR24148:SF73">
    <property type="entry name" value="HET DOMAIN PROTEIN (AFU_ORTHOLOGUE AFUA_8G01020)"/>
    <property type="match status" value="1"/>
</dbReference>
<reference evidence="2" key="1">
    <citation type="submission" date="2023-06" db="EMBL/GenBank/DDBJ databases">
        <title>Genome-scale phylogeny and comparative genomics of the fungal order Sordariales.</title>
        <authorList>
            <consortium name="Lawrence Berkeley National Laboratory"/>
            <person name="Hensen N."/>
            <person name="Bonometti L."/>
            <person name="Westerberg I."/>
            <person name="Brannstrom I.O."/>
            <person name="Guillou S."/>
            <person name="Cros-Aarteil S."/>
            <person name="Calhoun S."/>
            <person name="Haridas S."/>
            <person name="Kuo A."/>
            <person name="Mondo S."/>
            <person name="Pangilinan J."/>
            <person name="Riley R."/>
            <person name="Labutti K."/>
            <person name="Andreopoulos B."/>
            <person name="Lipzen A."/>
            <person name="Chen C."/>
            <person name="Yanf M."/>
            <person name="Daum C."/>
            <person name="Ng V."/>
            <person name="Clum A."/>
            <person name="Steindorff A."/>
            <person name="Ohm R."/>
            <person name="Martin F."/>
            <person name="Silar P."/>
            <person name="Natvig D."/>
            <person name="Lalanne C."/>
            <person name="Gautier V."/>
            <person name="Ament-Velasquez S.L."/>
            <person name="Kruys A."/>
            <person name="Hutchinson M.I."/>
            <person name="Powell A.J."/>
            <person name="Barry K."/>
            <person name="Miller A.N."/>
            <person name="Grigoriev I.V."/>
            <person name="Debuchy R."/>
            <person name="Gladieux P."/>
            <person name="Thoren M.H."/>
            <person name="Johannesson H."/>
        </authorList>
    </citation>
    <scope>NUCLEOTIDE SEQUENCE</scope>
    <source>
        <strain evidence="2">SMH2532-1</strain>
    </source>
</reference>
<dbReference type="InterPro" id="IPR052895">
    <property type="entry name" value="HetReg/Transcr_Mod"/>
</dbReference>
<proteinExistence type="predicted"/>
<dbReference type="InterPro" id="IPR010730">
    <property type="entry name" value="HET"/>
</dbReference>
<feature type="non-terminal residue" evidence="2">
    <location>
        <position position="149"/>
    </location>
</feature>
<keyword evidence="3" id="KW-1185">Reference proteome</keyword>
<comment type="caution">
    <text evidence="2">The sequence shown here is derived from an EMBL/GenBank/DDBJ whole genome shotgun (WGS) entry which is preliminary data.</text>
</comment>
<dbReference type="Pfam" id="PF06985">
    <property type="entry name" value="HET"/>
    <property type="match status" value="1"/>
</dbReference>
<dbReference type="AlphaFoldDB" id="A0AA39Y4B6"/>
<dbReference type="Proteomes" id="UP001174936">
    <property type="component" value="Unassembled WGS sequence"/>
</dbReference>
<gene>
    <name evidence="2" type="ORF">B0T16DRAFT_295554</name>
</gene>
<dbReference type="EMBL" id="JAULSV010000004">
    <property type="protein sequence ID" value="KAK0645797.1"/>
    <property type="molecule type" value="Genomic_DNA"/>
</dbReference>
<dbReference type="PANTHER" id="PTHR24148">
    <property type="entry name" value="ANKYRIN REPEAT DOMAIN-CONTAINING PROTEIN 39 HOMOLOG-RELATED"/>
    <property type="match status" value="1"/>
</dbReference>
<accession>A0AA39Y4B6</accession>
<protein>
    <submittedName>
        <fullName evidence="2">Heterokaryon incompatibility protein-domain-containing protein</fullName>
    </submittedName>
</protein>
<feature type="non-terminal residue" evidence="2">
    <location>
        <position position="1"/>
    </location>
</feature>
<sequence length="149" mass="16610">YSPLDIAKDEVRLLKLHPSPDIGHDLVGDLVIMSLHTHEDAKECTTHHPPYEALSYQWGNADGNQPPAITINGISKQITPNLHSALRHIRDTGRERVLWIDALCINQDDLEEKSSQVQRMAGIYQLAERVLVWLGDASADSDLAISTLK</sequence>
<name>A0AA39Y4B6_9PEZI</name>
<evidence type="ECO:0000313" key="2">
    <source>
        <dbReference type="EMBL" id="KAK0645797.1"/>
    </source>
</evidence>
<feature type="domain" description="Heterokaryon incompatibility" evidence="1">
    <location>
        <begin position="51"/>
        <end position="146"/>
    </location>
</feature>
<evidence type="ECO:0000313" key="3">
    <source>
        <dbReference type="Proteomes" id="UP001174936"/>
    </source>
</evidence>
<organism evidence="2 3">
    <name type="scientific">Cercophora newfieldiana</name>
    <dbReference type="NCBI Taxonomy" id="92897"/>
    <lineage>
        <taxon>Eukaryota</taxon>
        <taxon>Fungi</taxon>
        <taxon>Dikarya</taxon>
        <taxon>Ascomycota</taxon>
        <taxon>Pezizomycotina</taxon>
        <taxon>Sordariomycetes</taxon>
        <taxon>Sordariomycetidae</taxon>
        <taxon>Sordariales</taxon>
        <taxon>Lasiosphaeriaceae</taxon>
        <taxon>Cercophora</taxon>
    </lineage>
</organism>
<evidence type="ECO:0000259" key="1">
    <source>
        <dbReference type="Pfam" id="PF06985"/>
    </source>
</evidence>